<protein>
    <submittedName>
        <fullName evidence="2">Cupin</fullName>
    </submittedName>
</protein>
<name>A0A231V333_9HYPH</name>
<dbReference type="SUPFAM" id="SSF51182">
    <property type="entry name" value="RmlC-like cupins"/>
    <property type="match status" value="1"/>
</dbReference>
<dbReference type="AlphaFoldDB" id="A0A231V333"/>
<organism evidence="2 3">
    <name type="scientific">Notoacmeibacter marinus</name>
    <dbReference type="NCBI Taxonomy" id="1876515"/>
    <lineage>
        <taxon>Bacteria</taxon>
        <taxon>Pseudomonadati</taxon>
        <taxon>Pseudomonadota</taxon>
        <taxon>Alphaproteobacteria</taxon>
        <taxon>Hyphomicrobiales</taxon>
        <taxon>Notoacmeibacteraceae</taxon>
        <taxon>Notoacmeibacter</taxon>
    </lineage>
</organism>
<dbReference type="InterPro" id="IPR014710">
    <property type="entry name" value="RmlC-like_jellyroll"/>
</dbReference>
<evidence type="ECO:0000313" key="3">
    <source>
        <dbReference type="Proteomes" id="UP000215405"/>
    </source>
</evidence>
<dbReference type="RefSeq" id="WP_094076542.1">
    <property type="nucleotide sequence ID" value="NZ_NBYO01000001.1"/>
</dbReference>
<dbReference type="InterPro" id="IPR009327">
    <property type="entry name" value="Cupin_DUF985"/>
</dbReference>
<proteinExistence type="predicted"/>
<dbReference type="InterPro" id="IPR039935">
    <property type="entry name" value="YML079W-like"/>
</dbReference>
<reference evidence="3" key="1">
    <citation type="journal article" date="2017" name="Int. J. Syst. Evol. Microbiol.">
        <title>Notoacmeibacter marinus gen. nov., sp. nov., isolated from the gut of a limpet and proposal of Notoacmeibacteraceae fam. nov. in the order Rhizobiales of the class Alphaproteobacteria.</title>
        <authorList>
            <person name="Huang Z."/>
            <person name="Guo F."/>
            <person name="Lai Q."/>
        </authorList>
    </citation>
    <scope>NUCLEOTIDE SEQUENCE [LARGE SCALE GENOMIC DNA]</scope>
    <source>
        <strain evidence="3">XMTR2A4</strain>
    </source>
</reference>
<gene>
    <name evidence="2" type="ORF">B7H23_06795</name>
</gene>
<dbReference type="Pfam" id="PF06172">
    <property type="entry name" value="Cupin_5"/>
    <property type="match status" value="1"/>
</dbReference>
<dbReference type="PANTHER" id="PTHR33387:SF3">
    <property type="entry name" value="DUF985 DOMAIN-CONTAINING PROTEIN"/>
    <property type="match status" value="1"/>
</dbReference>
<sequence>MTEQAHRIIERFQLQPHPEGGWYRETWRGPAGAEGRAVGTAILFLLEADQKSHWHRVDAAELWFWHAGGPLELRVLAEGDDTTSALRLGPELLDGDVPHALVPANAWQAARPLDGWVLVSCTVAPGFDFSGFELAAPDWEPG</sequence>
<feature type="domain" description="DUF985" evidence="1">
    <location>
        <begin position="7"/>
        <end position="135"/>
    </location>
</feature>
<evidence type="ECO:0000259" key="1">
    <source>
        <dbReference type="Pfam" id="PF06172"/>
    </source>
</evidence>
<evidence type="ECO:0000313" key="2">
    <source>
        <dbReference type="EMBL" id="OXT02592.1"/>
    </source>
</evidence>
<dbReference type="InterPro" id="IPR011051">
    <property type="entry name" value="RmlC_Cupin_sf"/>
</dbReference>
<dbReference type="CDD" id="cd06121">
    <property type="entry name" value="cupin_YML079wp"/>
    <property type="match status" value="1"/>
</dbReference>
<dbReference type="EMBL" id="NBYO01000001">
    <property type="protein sequence ID" value="OXT02592.1"/>
    <property type="molecule type" value="Genomic_DNA"/>
</dbReference>
<dbReference type="Proteomes" id="UP000215405">
    <property type="component" value="Unassembled WGS sequence"/>
</dbReference>
<accession>A0A231V333</accession>
<comment type="caution">
    <text evidence="2">The sequence shown here is derived from an EMBL/GenBank/DDBJ whole genome shotgun (WGS) entry which is preliminary data.</text>
</comment>
<dbReference type="PANTHER" id="PTHR33387">
    <property type="entry name" value="RMLC-LIKE JELLY ROLL FOLD PROTEIN"/>
    <property type="match status" value="1"/>
</dbReference>
<keyword evidence="3" id="KW-1185">Reference proteome</keyword>
<dbReference type="OrthoDB" id="9798288at2"/>
<dbReference type="Gene3D" id="2.60.120.10">
    <property type="entry name" value="Jelly Rolls"/>
    <property type="match status" value="1"/>
</dbReference>